<comment type="caution">
    <text evidence="1">The sequence shown here is derived from an EMBL/GenBank/DDBJ whole genome shotgun (WGS) entry which is preliminary data.</text>
</comment>
<name>I4HBR3_MICAE</name>
<reference evidence="1 2" key="1">
    <citation type="submission" date="2012-04" db="EMBL/GenBank/DDBJ databases">
        <authorList>
            <person name="Genoscope - CEA"/>
        </authorList>
    </citation>
    <scope>NUCLEOTIDE SEQUENCE [LARGE SCALE GENOMIC DNA]</scope>
    <source>
        <strain evidence="1 2">9807</strain>
    </source>
</reference>
<accession>I4HBR3</accession>
<organism evidence="1 2">
    <name type="scientific">Microcystis aeruginosa PCC 9807</name>
    <dbReference type="NCBI Taxonomy" id="1160283"/>
    <lineage>
        <taxon>Bacteria</taxon>
        <taxon>Bacillati</taxon>
        <taxon>Cyanobacteriota</taxon>
        <taxon>Cyanophyceae</taxon>
        <taxon>Oscillatoriophycideae</taxon>
        <taxon>Chroococcales</taxon>
        <taxon>Microcystaceae</taxon>
        <taxon>Microcystis</taxon>
    </lineage>
</organism>
<gene>
    <name evidence="1" type="ORF">MICAF_5090006</name>
</gene>
<dbReference type="AlphaFoldDB" id="I4HBR3"/>
<evidence type="ECO:0000313" key="1">
    <source>
        <dbReference type="EMBL" id="CCI19487.1"/>
    </source>
</evidence>
<dbReference type="HOGENOM" id="CLU_2917448_0_0_3"/>
<protein>
    <submittedName>
        <fullName evidence="1">Uncharacterized protein</fullName>
    </submittedName>
</protein>
<sequence length="61" mass="7526">MLNWLDRWENWAYQTYNQVNKNKTEKEVPLGTTEKDLANLLRFSAFWNDKRMQQMKWGETE</sequence>
<dbReference type="Proteomes" id="UP000003613">
    <property type="component" value="Unassembled WGS sequence"/>
</dbReference>
<evidence type="ECO:0000313" key="2">
    <source>
        <dbReference type="Proteomes" id="UP000003613"/>
    </source>
</evidence>
<dbReference type="EMBL" id="CAIM01000456">
    <property type="protein sequence ID" value="CCI19487.1"/>
    <property type="molecule type" value="Genomic_DNA"/>
</dbReference>
<proteinExistence type="predicted"/>